<dbReference type="PANTHER" id="PTHR37461">
    <property type="entry name" value="ANTI-SIGMA-K FACTOR RSKA"/>
    <property type="match status" value="1"/>
</dbReference>
<dbReference type="Proteomes" id="UP001500571">
    <property type="component" value="Unassembled WGS sequence"/>
</dbReference>
<organism evidence="9 10">
    <name type="scientific">Nocardioides panacihumi</name>
    <dbReference type="NCBI Taxonomy" id="400774"/>
    <lineage>
        <taxon>Bacteria</taxon>
        <taxon>Bacillati</taxon>
        <taxon>Actinomycetota</taxon>
        <taxon>Actinomycetes</taxon>
        <taxon>Propionibacteriales</taxon>
        <taxon>Nocardioidaceae</taxon>
        <taxon>Nocardioides</taxon>
    </lineage>
</organism>
<keyword evidence="4" id="KW-0805">Transcription regulation</keyword>
<dbReference type="InterPro" id="IPR051474">
    <property type="entry name" value="Anti-sigma-K/W_factor"/>
</dbReference>
<dbReference type="PANTHER" id="PTHR37461:SF1">
    <property type="entry name" value="ANTI-SIGMA-K FACTOR RSKA"/>
    <property type="match status" value="1"/>
</dbReference>
<dbReference type="InterPro" id="IPR027383">
    <property type="entry name" value="Znf_put"/>
</dbReference>
<evidence type="ECO:0000259" key="8">
    <source>
        <dbReference type="Pfam" id="PF13490"/>
    </source>
</evidence>
<name>A0ABN2Q7C3_9ACTN</name>
<reference evidence="9 10" key="1">
    <citation type="journal article" date="2019" name="Int. J. Syst. Evol. Microbiol.">
        <title>The Global Catalogue of Microorganisms (GCM) 10K type strain sequencing project: providing services to taxonomists for standard genome sequencing and annotation.</title>
        <authorList>
            <consortium name="The Broad Institute Genomics Platform"/>
            <consortium name="The Broad Institute Genome Sequencing Center for Infectious Disease"/>
            <person name="Wu L."/>
            <person name="Ma J."/>
        </authorList>
    </citation>
    <scope>NUCLEOTIDE SEQUENCE [LARGE SCALE GENOMIC DNA]</scope>
    <source>
        <strain evidence="9 10">JCM 15309</strain>
    </source>
</reference>
<comment type="subcellular location">
    <subcellularLocation>
        <location evidence="1">Membrane</location>
        <topology evidence="1">Single-pass membrane protein</topology>
    </subcellularLocation>
</comment>
<evidence type="ECO:0000256" key="4">
    <source>
        <dbReference type="ARBA" id="ARBA00023015"/>
    </source>
</evidence>
<keyword evidence="5 7" id="KW-0472">Membrane</keyword>
<keyword evidence="2 7" id="KW-0812">Transmembrane</keyword>
<evidence type="ECO:0000256" key="5">
    <source>
        <dbReference type="ARBA" id="ARBA00023136"/>
    </source>
</evidence>
<evidence type="ECO:0000256" key="2">
    <source>
        <dbReference type="ARBA" id="ARBA00022692"/>
    </source>
</evidence>
<keyword evidence="10" id="KW-1185">Reference proteome</keyword>
<dbReference type="RefSeq" id="WP_344041263.1">
    <property type="nucleotide sequence ID" value="NZ_BAAAPB010000001.1"/>
</dbReference>
<accession>A0ABN2Q7C3</accession>
<dbReference type="Pfam" id="PF13490">
    <property type="entry name" value="zf-HC2"/>
    <property type="match status" value="1"/>
</dbReference>
<keyword evidence="6" id="KW-0804">Transcription</keyword>
<protein>
    <submittedName>
        <fullName evidence="9">Zf-HC2 domain-containing protein</fullName>
    </submittedName>
</protein>
<evidence type="ECO:0000313" key="9">
    <source>
        <dbReference type="EMBL" id="GAA1945725.1"/>
    </source>
</evidence>
<feature type="transmembrane region" description="Helical" evidence="7">
    <location>
        <begin position="104"/>
        <end position="123"/>
    </location>
</feature>
<gene>
    <name evidence="9" type="ORF">GCM10009798_00880</name>
</gene>
<dbReference type="EMBL" id="BAAAPB010000001">
    <property type="protein sequence ID" value="GAA1945725.1"/>
    <property type="molecule type" value="Genomic_DNA"/>
</dbReference>
<evidence type="ECO:0000256" key="3">
    <source>
        <dbReference type="ARBA" id="ARBA00022989"/>
    </source>
</evidence>
<comment type="caution">
    <text evidence="9">The sequence shown here is derived from an EMBL/GenBank/DDBJ whole genome shotgun (WGS) entry which is preliminary data.</text>
</comment>
<evidence type="ECO:0000256" key="6">
    <source>
        <dbReference type="ARBA" id="ARBA00023163"/>
    </source>
</evidence>
<feature type="domain" description="Putative zinc-finger" evidence="8">
    <location>
        <begin position="14"/>
        <end position="39"/>
    </location>
</feature>
<evidence type="ECO:0000256" key="1">
    <source>
        <dbReference type="ARBA" id="ARBA00004167"/>
    </source>
</evidence>
<evidence type="ECO:0000313" key="10">
    <source>
        <dbReference type="Proteomes" id="UP001500571"/>
    </source>
</evidence>
<proteinExistence type="predicted"/>
<dbReference type="Gene3D" id="1.10.10.1320">
    <property type="entry name" value="Anti-sigma factor, zinc-finger domain"/>
    <property type="match status" value="1"/>
</dbReference>
<keyword evidence="3 7" id="KW-1133">Transmembrane helix</keyword>
<sequence>MILDHERYADWDGAYVIGALTPAEREEYERHLAVCPDCAREVAELLPLPGLLGRVDEADRAALLAGAAPAEPPADLEKRLLDAAHAEAPAATVLPWWRRTRTRVAVGLAAAAAVAAVVVVPLTQRDQPAPPPTASVTLRQTVPSPLSADVALTSTAWGTRIDMTCEYAEWAGGSEERRAYGLYVVDKTGQDHLVSTWLAGPGETARTTGSIDLGVDKLRSVEVRAADGKTVLLSANV</sequence>
<evidence type="ECO:0000256" key="7">
    <source>
        <dbReference type="SAM" id="Phobius"/>
    </source>
</evidence>
<dbReference type="InterPro" id="IPR041916">
    <property type="entry name" value="Anti_sigma_zinc_sf"/>
</dbReference>